<dbReference type="SUPFAM" id="SSF53300">
    <property type="entry name" value="vWA-like"/>
    <property type="match status" value="1"/>
</dbReference>
<dbReference type="SMART" id="SM00327">
    <property type="entry name" value="VWA"/>
    <property type="match status" value="1"/>
</dbReference>
<dbReference type="OrthoDB" id="1731724at2759"/>
<feature type="compositionally biased region" description="Polar residues" evidence="3">
    <location>
        <begin position="336"/>
        <end position="352"/>
    </location>
</feature>
<keyword evidence="6" id="KW-1185">Reference proteome</keyword>
<dbReference type="Gene3D" id="6.10.300.40">
    <property type="match status" value="1"/>
</dbReference>
<dbReference type="GO" id="GO:0005634">
    <property type="term" value="C:nucleus"/>
    <property type="evidence" value="ECO:0007669"/>
    <property type="project" value="TreeGrafter"/>
</dbReference>
<organism evidence="5 6">
    <name type="scientific">Jaminaea rosea</name>
    <dbReference type="NCBI Taxonomy" id="1569628"/>
    <lineage>
        <taxon>Eukaryota</taxon>
        <taxon>Fungi</taxon>
        <taxon>Dikarya</taxon>
        <taxon>Basidiomycota</taxon>
        <taxon>Ustilaginomycotina</taxon>
        <taxon>Exobasidiomycetes</taxon>
        <taxon>Microstromatales</taxon>
        <taxon>Microstromatales incertae sedis</taxon>
        <taxon>Jaminaea</taxon>
    </lineage>
</organism>
<reference evidence="5 6" key="1">
    <citation type="journal article" date="2018" name="Mol. Biol. Evol.">
        <title>Broad Genomic Sampling Reveals a Smut Pathogenic Ancestry of the Fungal Clade Ustilaginomycotina.</title>
        <authorList>
            <person name="Kijpornyongpan T."/>
            <person name="Mondo S.J."/>
            <person name="Barry K."/>
            <person name="Sandor L."/>
            <person name="Lee J."/>
            <person name="Lipzen A."/>
            <person name="Pangilinan J."/>
            <person name="LaButti K."/>
            <person name="Hainaut M."/>
            <person name="Henrissat B."/>
            <person name="Grigoriev I.V."/>
            <person name="Spatafora J.W."/>
            <person name="Aime M.C."/>
        </authorList>
    </citation>
    <scope>NUCLEOTIDE SEQUENCE [LARGE SCALE GENOMIC DNA]</scope>
    <source>
        <strain evidence="5 6">MCA 5214</strain>
    </source>
</reference>
<evidence type="ECO:0000313" key="6">
    <source>
        <dbReference type="Proteomes" id="UP000245884"/>
    </source>
</evidence>
<dbReference type="GO" id="GO:0008540">
    <property type="term" value="C:proteasome regulatory particle, base subcomplex"/>
    <property type="evidence" value="ECO:0007669"/>
    <property type="project" value="TreeGrafter"/>
</dbReference>
<dbReference type="Pfam" id="PF13519">
    <property type="entry name" value="VWA_2"/>
    <property type="match status" value="1"/>
</dbReference>
<comment type="similarity">
    <text evidence="1">Belongs to the proteasome subunit S5A family.</text>
</comment>
<evidence type="ECO:0000313" key="5">
    <source>
        <dbReference type="EMBL" id="PWN26253.1"/>
    </source>
</evidence>
<dbReference type="InterPro" id="IPR036465">
    <property type="entry name" value="vWFA_dom_sf"/>
</dbReference>
<evidence type="ECO:0000256" key="3">
    <source>
        <dbReference type="SAM" id="MobiDB-lite"/>
    </source>
</evidence>
<dbReference type="PANTHER" id="PTHR10223:SF0">
    <property type="entry name" value="26S PROTEASOME NON-ATPASE REGULATORY SUBUNIT 4"/>
    <property type="match status" value="1"/>
</dbReference>
<feature type="compositionally biased region" description="Gly residues" evidence="3">
    <location>
        <begin position="200"/>
        <end position="216"/>
    </location>
</feature>
<feature type="region of interest" description="Disordered" evidence="3">
    <location>
        <begin position="200"/>
        <end position="223"/>
    </location>
</feature>
<feature type="compositionally biased region" description="Acidic residues" evidence="3">
    <location>
        <begin position="373"/>
        <end position="384"/>
    </location>
</feature>
<gene>
    <name evidence="5" type="ORF">BDZ90DRAFT_265211</name>
</gene>
<keyword evidence="2" id="KW-0647">Proteasome</keyword>
<dbReference type="PROSITE" id="PS50234">
    <property type="entry name" value="VWFA"/>
    <property type="match status" value="1"/>
</dbReference>
<dbReference type="Proteomes" id="UP000245884">
    <property type="component" value="Unassembled WGS sequence"/>
</dbReference>
<feature type="compositionally biased region" description="Low complexity" evidence="3">
    <location>
        <begin position="268"/>
        <end position="300"/>
    </location>
</feature>
<feature type="region of interest" description="Disordered" evidence="3">
    <location>
        <begin position="236"/>
        <end position="413"/>
    </location>
</feature>
<name>A0A316UQV1_9BASI</name>
<accession>A0A316UQV1</accession>
<dbReference type="Pfam" id="PF02809">
    <property type="entry name" value="UIM"/>
    <property type="match status" value="3"/>
</dbReference>
<dbReference type="SMART" id="SM00726">
    <property type="entry name" value="UIM"/>
    <property type="match status" value="3"/>
</dbReference>
<dbReference type="Gene3D" id="1.10.287.3990">
    <property type="match status" value="1"/>
</dbReference>
<sequence length="413" mass="42171">MPLEATMIVLDDSEWMRNGDFPPSRWEAQNDATRILFDAKVGSNPESKVGLMTMAGKGPRVLASLTQEMGKIVSSLHGATLSGSADVPTAINIAQLALKHRQNKSQHQRIVVFIGSPIKQSTSRDDLIALGKKLKKNNVALDVVSFGEEQQNADKLEALLESVNSGDNSHLVTVSASQHQLLSDVLLSSQILIDGAGPSGAGGAGAGGSGGEGGNEWGVDPNMDPELAMALRMSLEEEQARQRAAEGSVAASGSNAASLPTVSETQEAPSTTASASTSAAAPPQAGGPTAPAAGMPSGGSLVPPGADALSGTSAGAGNDGEDDEDAMLQRALALSAQPQEEGQAVPTQTESAESGRHDEDVEMGGAGATVATNEDEDEEMTEEEAIAHAIQMSLQDAQPPQDGKPRGGAGSGK</sequence>
<dbReference type="GO" id="GO:0005829">
    <property type="term" value="C:cytosol"/>
    <property type="evidence" value="ECO:0007669"/>
    <property type="project" value="TreeGrafter"/>
</dbReference>
<dbReference type="EMBL" id="KZ819672">
    <property type="protein sequence ID" value="PWN26253.1"/>
    <property type="molecule type" value="Genomic_DNA"/>
</dbReference>
<dbReference type="RefSeq" id="XP_025360865.1">
    <property type="nucleotide sequence ID" value="XM_025508657.1"/>
</dbReference>
<dbReference type="GO" id="GO:0043161">
    <property type="term" value="P:proteasome-mediated ubiquitin-dependent protein catabolic process"/>
    <property type="evidence" value="ECO:0007669"/>
    <property type="project" value="TreeGrafter"/>
</dbReference>
<dbReference type="InterPro" id="IPR002035">
    <property type="entry name" value="VWF_A"/>
</dbReference>
<dbReference type="FunFam" id="3.40.50.410:FF:000005">
    <property type="entry name" value="26S proteasome non-ATPase regulatory subunit 4"/>
    <property type="match status" value="1"/>
</dbReference>
<evidence type="ECO:0000256" key="1">
    <source>
        <dbReference type="ARBA" id="ARBA00005574"/>
    </source>
</evidence>
<protein>
    <recommendedName>
        <fullName evidence="4">VWFA domain-containing protein</fullName>
    </recommendedName>
</protein>
<feature type="domain" description="VWFA" evidence="4">
    <location>
        <begin position="5"/>
        <end position="191"/>
    </location>
</feature>
<dbReference type="GO" id="GO:0036435">
    <property type="term" value="F:K48-linked polyubiquitin modification-dependent protein binding"/>
    <property type="evidence" value="ECO:0007669"/>
    <property type="project" value="UniProtKB-ARBA"/>
</dbReference>
<dbReference type="Gene3D" id="3.40.50.410">
    <property type="entry name" value="von Willebrand factor, type A domain"/>
    <property type="match status" value="1"/>
</dbReference>
<proteinExistence type="inferred from homology"/>
<dbReference type="CDD" id="cd01452">
    <property type="entry name" value="VWA_26S_proteasome_subunit"/>
    <property type="match status" value="1"/>
</dbReference>
<dbReference type="PROSITE" id="PS50330">
    <property type="entry name" value="UIM"/>
    <property type="match status" value="2"/>
</dbReference>
<dbReference type="STRING" id="1569628.A0A316UQV1"/>
<dbReference type="GeneID" id="37030480"/>
<dbReference type="PANTHER" id="PTHR10223">
    <property type="entry name" value="26S PROTEASOME NON-ATPASE REGULATORY SUBUNIT 4"/>
    <property type="match status" value="1"/>
</dbReference>
<dbReference type="InterPro" id="IPR003903">
    <property type="entry name" value="UIM_dom"/>
</dbReference>
<dbReference type="AlphaFoldDB" id="A0A316UQV1"/>
<dbReference type="InterPro" id="IPR027040">
    <property type="entry name" value="PSMD4"/>
</dbReference>
<evidence type="ECO:0000259" key="4">
    <source>
        <dbReference type="PROSITE" id="PS50234"/>
    </source>
</evidence>
<feature type="compositionally biased region" description="Low complexity" evidence="3">
    <location>
        <begin position="245"/>
        <end position="258"/>
    </location>
</feature>
<evidence type="ECO:0000256" key="2">
    <source>
        <dbReference type="ARBA" id="ARBA00022942"/>
    </source>
</evidence>